<name>A0A1G7VB05_9RHOO</name>
<dbReference type="Proteomes" id="UP000198607">
    <property type="component" value="Unassembled WGS sequence"/>
</dbReference>
<keyword evidence="3" id="KW-1185">Reference proteome</keyword>
<accession>A0A1G7VB05</accession>
<dbReference type="AlphaFoldDB" id="A0A1G7VB05"/>
<gene>
    <name evidence="2" type="ORF">SAMN05660652_00147</name>
</gene>
<feature type="compositionally biased region" description="Basic and acidic residues" evidence="1">
    <location>
        <begin position="13"/>
        <end position="24"/>
    </location>
</feature>
<feature type="region of interest" description="Disordered" evidence="1">
    <location>
        <begin position="1"/>
        <end position="40"/>
    </location>
</feature>
<dbReference type="EMBL" id="FNCY01000001">
    <property type="protein sequence ID" value="SDG56933.1"/>
    <property type="molecule type" value="Genomic_DNA"/>
</dbReference>
<evidence type="ECO:0000313" key="3">
    <source>
        <dbReference type="Proteomes" id="UP000198607"/>
    </source>
</evidence>
<reference evidence="2 3" key="1">
    <citation type="submission" date="2016-10" db="EMBL/GenBank/DDBJ databases">
        <authorList>
            <person name="de Groot N.N."/>
        </authorList>
    </citation>
    <scope>NUCLEOTIDE SEQUENCE [LARGE SCALE GENOMIC DNA]</scope>
    <source>
        <strain evidence="2 3">DSM 5885</strain>
    </source>
</reference>
<dbReference type="RefSeq" id="WP_143009721.1">
    <property type="nucleotide sequence ID" value="NZ_FNCY01000001.1"/>
</dbReference>
<evidence type="ECO:0000313" key="2">
    <source>
        <dbReference type="EMBL" id="SDG56933.1"/>
    </source>
</evidence>
<organism evidence="2 3">
    <name type="scientific">Propionivibrio dicarboxylicus</name>
    <dbReference type="NCBI Taxonomy" id="83767"/>
    <lineage>
        <taxon>Bacteria</taxon>
        <taxon>Pseudomonadati</taxon>
        <taxon>Pseudomonadota</taxon>
        <taxon>Betaproteobacteria</taxon>
        <taxon>Rhodocyclales</taxon>
        <taxon>Rhodocyclaceae</taxon>
        <taxon>Propionivibrio</taxon>
    </lineage>
</organism>
<proteinExistence type="predicted"/>
<protein>
    <submittedName>
        <fullName evidence="2">Uncharacterized protein</fullName>
    </submittedName>
</protein>
<sequence>MNTQKNPRSAAKKQREGNDGDDKTTPPNSEPVTTGKRRRLARAFSYPLDEALRKKDEPVRERFSLLKTEYDTLIARKEQLVDQGVDVKKRDLVRLGLQLLNDKTDGEILILLNRLPKIPESGKK</sequence>
<evidence type="ECO:0000256" key="1">
    <source>
        <dbReference type="SAM" id="MobiDB-lite"/>
    </source>
</evidence>